<keyword evidence="8" id="KW-0863">Zinc-finger</keyword>
<dbReference type="SUPFAM" id="SSF57667">
    <property type="entry name" value="beta-beta-alpha zinc fingers"/>
    <property type="match status" value="1"/>
</dbReference>
<keyword evidence="7" id="KW-0479">Metal-binding</keyword>
<dbReference type="Pfam" id="PF21137">
    <property type="entry name" value="ANM3_C2H2_Zf"/>
    <property type="match status" value="1"/>
</dbReference>
<dbReference type="AlphaFoldDB" id="A0A5M3MR63"/>
<evidence type="ECO:0000256" key="1">
    <source>
        <dbReference type="ARBA" id="ARBA00004514"/>
    </source>
</evidence>
<evidence type="ECO:0000256" key="4">
    <source>
        <dbReference type="ARBA" id="ARBA00022603"/>
    </source>
</evidence>
<dbReference type="PANTHER" id="PTHR11006:SF53">
    <property type="entry name" value="PROTEIN ARGININE N-METHYLTRANSFERASE 3"/>
    <property type="match status" value="1"/>
</dbReference>
<dbReference type="InterPro" id="IPR041698">
    <property type="entry name" value="Methyltransf_25"/>
</dbReference>
<feature type="domain" description="Protein arginine N-methyltransferase" evidence="16">
    <location>
        <begin position="569"/>
        <end position="627"/>
    </location>
</feature>
<keyword evidence="5 12" id="KW-0808">Transferase</keyword>
<dbReference type="Gene3D" id="3.40.50.150">
    <property type="entry name" value="Vaccinia Virus protein VP39"/>
    <property type="match status" value="1"/>
</dbReference>
<feature type="region of interest" description="Disordered" evidence="13">
    <location>
        <begin position="556"/>
        <end position="577"/>
    </location>
</feature>
<dbReference type="EMBL" id="JH711578">
    <property type="protein sequence ID" value="EIW81556.1"/>
    <property type="molecule type" value="Genomic_DNA"/>
</dbReference>
<feature type="compositionally biased region" description="Basic and acidic residues" evidence="13">
    <location>
        <begin position="556"/>
        <end position="567"/>
    </location>
</feature>
<comment type="catalytic activity">
    <reaction evidence="11">
        <text>L-arginyl-[protein] + S-adenosyl-L-methionine = N(omega)-methyl-L-arginyl-[protein] + S-adenosyl-L-homocysteine + H(+)</text>
        <dbReference type="Rhea" id="RHEA:48100"/>
        <dbReference type="Rhea" id="RHEA-COMP:10532"/>
        <dbReference type="Rhea" id="RHEA-COMP:11990"/>
        <dbReference type="ChEBI" id="CHEBI:15378"/>
        <dbReference type="ChEBI" id="CHEBI:29965"/>
        <dbReference type="ChEBI" id="CHEBI:57856"/>
        <dbReference type="ChEBI" id="CHEBI:59789"/>
        <dbReference type="ChEBI" id="CHEBI:65280"/>
    </reaction>
    <physiologicalReaction direction="left-to-right" evidence="11">
        <dbReference type="Rhea" id="RHEA:48101"/>
    </physiologicalReaction>
</comment>
<feature type="region of interest" description="Disordered" evidence="13">
    <location>
        <begin position="1"/>
        <end position="40"/>
    </location>
</feature>
<keyword evidence="6 12" id="KW-0949">S-adenosyl-L-methionine</keyword>
<evidence type="ECO:0000256" key="11">
    <source>
        <dbReference type="ARBA" id="ARBA00049303"/>
    </source>
</evidence>
<evidence type="ECO:0000256" key="9">
    <source>
        <dbReference type="ARBA" id="ARBA00022833"/>
    </source>
</evidence>
<evidence type="ECO:0000259" key="14">
    <source>
        <dbReference type="Pfam" id="PF13649"/>
    </source>
</evidence>
<evidence type="ECO:0000256" key="7">
    <source>
        <dbReference type="ARBA" id="ARBA00022723"/>
    </source>
</evidence>
<dbReference type="CDD" id="cd02440">
    <property type="entry name" value="AdoMet_MTases"/>
    <property type="match status" value="1"/>
</dbReference>
<evidence type="ECO:0000313" key="17">
    <source>
        <dbReference type="EMBL" id="EIW81556.1"/>
    </source>
</evidence>
<dbReference type="RefSeq" id="XP_007768866.1">
    <property type="nucleotide sequence ID" value="XM_007770676.1"/>
</dbReference>
<dbReference type="GeneID" id="19199845"/>
<evidence type="ECO:0000313" key="18">
    <source>
        <dbReference type="Proteomes" id="UP000053558"/>
    </source>
</evidence>
<sequence length="645" mass="70216">MSLHLPASSLQATSPAESDIDASSASSVTGSDYADEDNNFDDWVSDQMEAQPCRSLFEDKTLPSAGEALKYDEETYGFGLDAVCEKLALDAYGRIRLINFIRKTRPSAKDMQNLMGSEAFLSADEYLIPSVEDDPLLQPDPDSWSSDEDEAPLASSSFKAKSKAPADTPKDLPGALKRVRALEAKLSAARQDMADYRKLVAQRLDAARLADIAAEPGPSASGASVASVRDDDTHYFESYAANDIHAVMIQDKVRTSTYASFILQNPMLFRDAIVLDVGCGTGILSLFAARGGARHVYAVDASGVAEKAKAIVKENKLEDKITVIHGKVEDITLPNGVDKVDIIISEWMGYALLYESMLDSVLRARDRFLKPGGVLAPSQAHMALALCEGSEIWKERIGFWGDVYGFDLSEMAKCVYEDAVVDVVGPESIISAPCVVKDILISQITPAKLDFSAPFSLTCTSDRRTKIRALVLHFDIFFTTHGRPIPPGTQVHLIPEGEAALAEVWPVGGRPPQRRSSQGGGLKRRSSLAPVEGSLQFGGVDGEARVVVDEAEEKRKAEAAQREKEAARVTSFSTGPRSVPTHWKQTIFFLREPIVAGDGTIVRGTFSCKKADDNSRELDVEIHYAVQQPGEDAFGDVIVQMYKVR</sequence>
<dbReference type="OrthoDB" id="7848332at2759"/>
<feature type="compositionally biased region" description="Low complexity" evidence="13">
    <location>
        <begin position="154"/>
        <end position="166"/>
    </location>
</feature>
<comment type="subcellular location">
    <subcellularLocation>
        <location evidence="1">Cytoplasm</location>
        <location evidence="1">Cytosol</location>
    </subcellularLocation>
</comment>
<dbReference type="Gene3D" id="2.70.160.11">
    <property type="entry name" value="Hnrnp arginine n-methyltransferase1"/>
    <property type="match status" value="1"/>
</dbReference>
<feature type="region of interest" description="Disordered" evidence="13">
    <location>
        <begin position="132"/>
        <end position="172"/>
    </location>
</feature>
<dbReference type="GO" id="GO:0032259">
    <property type="term" value="P:methylation"/>
    <property type="evidence" value="ECO:0007669"/>
    <property type="project" value="UniProtKB-KW"/>
</dbReference>
<dbReference type="Pfam" id="PF22528">
    <property type="entry name" value="PRMT_C"/>
    <property type="match status" value="2"/>
</dbReference>
<evidence type="ECO:0000256" key="3">
    <source>
        <dbReference type="ARBA" id="ARBA00022490"/>
    </source>
</evidence>
<keyword evidence="4 12" id="KW-0489">Methyltransferase</keyword>
<dbReference type="GO" id="GO:0035242">
    <property type="term" value="F:protein-arginine omega-N asymmetric methyltransferase activity"/>
    <property type="evidence" value="ECO:0007669"/>
    <property type="project" value="UniProtKB-EC"/>
</dbReference>
<feature type="domain" description="Methyltransferase" evidence="14">
    <location>
        <begin position="274"/>
        <end position="373"/>
    </location>
</feature>
<gene>
    <name evidence="17" type="ORF">CONPUDRAFT_124733</name>
</gene>
<dbReference type="GO" id="GO:0005829">
    <property type="term" value="C:cytosol"/>
    <property type="evidence" value="ECO:0007669"/>
    <property type="project" value="UniProtKB-SubCell"/>
</dbReference>
<comment type="catalytic activity">
    <reaction evidence="10">
        <text>L-arginyl-[protein] + 2 S-adenosyl-L-methionine = N(omega),N(omega)-dimethyl-L-arginyl-[protein] + 2 S-adenosyl-L-homocysteine + 2 H(+)</text>
        <dbReference type="Rhea" id="RHEA:48096"/>
        <dbReference type="Rhea" id="RHEA-COMP:10532"/>
        <dbReference type="Rhea" id="RHEA-COMP:11991"/>
        <dbReference type="ChEBI" id="CHEBI:15378"/>
        <dbReference type="ChEBI" id="CHEBI:29965"/>
        <dbReference type="ChEBI" id="CHEBI:57856"/>
        <dbReference type="ChEBI" id="CHEBI:59789"/>
        <dbReference type="ChEBI" id="CHEBI:61897"/>
        <dbReference type="EC" id="2.1.1.319"/>
    </reaction>
    <physiologicalReaction direction="left-to-right" evidence="10">
        <dbReference type="Rhea" id="RHEA:48097"/>
    </physiologicalReaction>
</comment>
<keyword evidence="3" id="KW-0963">Cytoplasm</keyword>
<feature type="domain" description="Protein arginine N-methyltransferase 3-like C2H2 zinc finger" evidence="15">
    <location>
        <begin position="83"/>
        <end position="129"/>
    </location>
</feature>
<evidence type="ECO:0000256" key="5">
    <source>
        <dbReference type="ARBA" id="ARBA00022679"/>
    </source>
</evidence>
<dbReference type="Proteomes" id="UP000053558">
    <property type="component" value="Unassembled WGS sequence"/>
</dbReference>
<dbReference type="InterPro" id="IPR036236">
    <property type="entry name" value="Znf_C2H2_sf"/>
</dbReference>
<organism evidence="17 18">
    <name type="scientific">Coniophora puteana (strain RWD-64-598)</name>
    <name type="common">Brown rot fungus</name>
    <dbReference type="NCBI Taxonomy" id="741705"/>
    <lineage>
        <taxon>Eukaryota</taxon>
        <taxon>Fungi</taxon>
        <taxon>Dikarya</taxon>
        <taxon>Basidiomycota</taxon>
        <taxon>Agaricomycotina</taxon>
        <taxon>Agaricomycetes</taxon>
        <taxon>Agaricomycetidae</taxon>
        <taxon>Boletales</taxon>
        <taxon>Coniophorineae</taxon>
        <taxon>Coniophoraceae</taxon>
        <taxon>Coniophora</taxon>
    </lineage>
</organism>
<dbReference type="KEGG" id="cput:CONPUDRAFT_124733"/>
<evidence type="ECO:0000256" key="10">
    <source>
        <dbReference type="ARBA" id="ARBA00047384"/>
    </source>
</evidence>
<dbReference type="PROSITE" id="PS51678">
    <property type="entry name" value="SAM_MT_PRMT"/>
    <property type="match status" value="1"/>
</dbReference>
<evidence type="ECO:0000259" key="16">
    <source>
        <dbReference type="Pfam" id="PF22528"/>
    </source>
</evidence>
<dbReference type="Pfam" id="PF13649">
    <property type="entry name" value="Methyltransf_25"/>
    <property type="match status" value="1"/>
</dbReference>
<evidence type="ECO:0000256" key="12">
    <source>
        <dbReference type="PROSITE-ProRule" id="PRU01015"/>
    </source>
</evidence>
<evidence type="ECO:0000259" key="15">
    <source>
        <dbReference type="Pfam" id="PF21137"/>
    </source>
</evidence>
<evidence type="ECO:0000256" key="2">
    <source>
        <dbReference type="ARBA" id="ARBA00011925"/>
    </source>
</evidence>
<evidence type="ECO:0000256" key="8">
    <source>
        <dbReference type="ARBA" id="ARBA00022771"/>
    </source>
</evidence>
<dbReference type="GO" id="GO:0008270">
    <property type="term" value="F:zinc ion binding"/>
    <property type="evidence" value="ECO:0007669"/>
    <property type="project" value="UniProtKB-KW"/>
</dbReference>
<evidence type="ECO:0000256" key="13">
    <source>
        <dbReference type="SAM" id="MobiDB-lite"/>
    </source>
</evidence>
<dbReference type="InterPro" id="IPR025799">
    <property type="entry name" value="Arg_MeTrfase"/>
</dbReference>
<dbReference type="OMA" id="MAPSQCK"/>
<comment type="caution">
    <text evidence="17">The sequence shown here is derived from an EMBL/GenBank/DDBJ whole genome shotgun (WGS) entry which is preliminary data.</text>
</comment>
<name>A0A5M3MR63_CONPW</name>
<dbReference type="PANTHER" id="PTHR11006">
    <property type="entry name" value="PROTEIN ARGININE N-METHYLTRANSFERASE"/>
    <property type="match status" value="1"/>
</dbReference>
<keyword evidence="18" id="KW-1185">Reference proteome</keyword>
<dbReference type="GO" id="GO:0005634">
    <property type="term" value="C:nucleus"/>
    <property type="evidence" value="ECO:0007669"/>
    <property type="project" value="TreeGrafter"/>
</dbReference>
<evidence type="ECO:0000256" key="6">
    <source>
        <dbReference type="ARBA" id="ARBA00022691"/>
    </source>
</evidence>
<accession>A0A5M3MR63</accession>
<reference evidence="18" key="1">
    <citation type="journal article" date="2012" name="Science">
        <title>The Paleozoic origin of enzymatic lignin decomposition reconstructed from 31 fungal genomes.</title>
        <authorList>
            <person name="Floudas D."/>
            <person name="Binder M."/>
            <person name="Riley R."/>
            <person name="Barry K."/>
            <person name="Blanchette R.A."/>
            <person name="Henrissat B."/>
            <person name="Martinez A.T."/>
            <person name="Otillar R."/>
            <person name="Spatafora J.W."/>
            <person name="Yadav J.S."/>
            <person name="Aerts A."/>
            <person name="Benoit I."/>
            <person name="Boyd A."/>
            <person name="Carlson A."/>
            <person name="Copeland A."/>
            <person name="Coutinho P.M."/>
            <person name="de Vries R.P."/>
            <person name="Ferreira P."/>
            <person name="Findley K."/>
            <person name="Foster B."/>
            <person name="Gaskell J."/>
            <person name="Glotzer D."/>
            <person name="Gorecki P."/>
            <person name="Heitman J."/>
            <person name="Hesse C."/>
            <person name="Hori C."/>
            <person name="Igarashi K."/>
            <person name="Jurgens J.A."/>
            <person name="Kallen N."/>
            <person name="Kersten P."/>
            <person name="Kohler A."/>
            <person name="Kuees U."/>
            <person name="Kumar T.K.A."/>
            <person name="Kuo A."/>
            <person name="LaButti K."/>
            <person name="Larrondo L.F."/>
            <person name="Lindquist E."/>
            <person name="Ling A."/>
            <person name="Lombard V."/>
            <person name="Lucas S."/>
            <person name="Lundell T."/>
            <person name="Martin R."/>
            <person name="McLaughlin D.J."/>
            <person name="Morgenstern I."/>
            <person name="Morin E."/>
            <person name="Murat C."/>
            <person name="Nagy L.G."/>
            <person name="Nolan M."/>
            <person name="Ohm R.A."/>
            <person name="Patyshakuliyeva A."/>
            <person name="Rokas A."/>
            <person name="Ruiz-Duenas F.J."/>
            <person name="Sabat G."/>
            <person name="Salamov A."/>
            <person name="Samejima M."/>
            <person name="Schmutz J."/>
            <person name="Slot J.C."/>
            <person name="St John F."/>
            <person name="Stenlid J."/>
            <person name="Sun H."/>
            <person name="Sun S."/>
            <person name="Syed K."/>
            <person name="Tsang A."/>
            <person name="Wiebenga A."/>
            <person name="Young D."/>
            <person name="Pisabarro A."/>
            <person name="Eastwood D.C."/>
            <person name="Martin F."/>
            <person name="Cullen D."/>
            <person name="Grigoriev I.V."/>
            <person name="Hibbett D.S."/>
        </authorList>
    </citation>
    <scope>NUCLEOTIDE SEQUENCE [LARGE SCALE GENOMIC DNA]</scope>
    <source>
        <strain evidence="18">RWD-64-598 SS2</strain>
    </source>
</reference>
<dbReference type="InterPro" id="IPR049482">
    <property type="entry name" value="ANM3-like_C2H2_Zf"/>
</dbReference>
<feature type="region of interest" description="Disordered" evidence="13">
    <location>
        <begin position="506"/>
        <end position="527"/>
    </location>
</feature>
<dbReference type="GO" id="GO:0042054">
    <property type="term" value="F:histone methyltransferase activity"/>
    <property type="evidence" value="ECO:0007669"/>
    <property type="project" value="TreeGrafter"/>
</dbReference>
<dbReference type="EC" id="2.1.1.319" evidence="2"/>
<proteinExistence type="predicted"/>
<dbReference type="InterPro" id="IPR055135">
    <property type="entry name" value="PRMT_dom"/>
</dbReference>
<protein>
    <recommendedName>
        <fullName evidence="2">type I protein arginine methyltransferase</fullName>
        <ecNumber evidence="2">2.1.1.319</ecNumber>
    </recommendedName>
</protein>
<feature type="compositionally biased region" description="Low complexity" evidence="13">
    <location>
        <begin position="14"/>
        <end position="27"/>
    </location>
</feature>
<dbReference type="SUPFAM" id="SSF53335">
    <property type="entry name" value="S-adenosyl-L-methionine-dependent methyltransferases"/>
    <property type="match status" value="1"/>
</dbReference>
<dbReference type="FunFam" id="3.40.50.150:FF:000003">
    <property type="entry name" value="Blast:Protein arginine N-methyltransferase 1"/>
    <property type="match status" value="1"/>
</dbReference>
<dbReference type="InterPro" id="IPR029063">
    <property type="entry name" value="SAM-dependent_MTases_sf"/>
</dbReference>
<keyword evidence="9" id="KW-0862">Zinc</keyword>
<feature type="domain" description="Protein arginine N-methyltransferase" evidence="16">
    <location>
        <begin position="379"/>
        <end position="483"/>
    </location>
</feature>